<proteinExistence type="predicted"/>
<gene>
    <name evidence="1" type="ORF">E0L21_01180</name>
</gene>
<dbReference type="Proteomes" id="UP000291793">
    <property type="component" value="Unassembled WGS sequence"/>
</dbReference>
<reference evidence="1 2" key="1">
    <citation type="submission" date="2019-02" db="EMBL/GenBank/DDBJ databases">
        <title>The draft genome of Kosakonia quasisacchari strain WCHKQ120001.</title>
        <authorList>
            <person name="Wang C."/>
            <person name="Feng Y."/>
            <person name="Zong Z."/>
        </authorList>
    </citation>
    <scope>NUCLEOTIDE SEQUENCE [LARGE SCALE GENOMIC DNA]</scope>
    <source>
        <strain evidence="1 2">WCHKQ120001</strain>
    </source>
</reference>
<dbReference type="OrthoDB" id="6470311at2"/>
<keyword evidence="2" id="KW-1185">Reference proteome</keyword>
<dbReference type="RefSeq" id="WP_131406245.1">
    <property type="nucleotide sequence ID" value="NZ_CATKPI010000033.1"/>
</dbReference>
<evidence type="ECO:0000313" key="1">
    <source>
        <dbReference type="EMBL" id="TCC14902.1"/>
    </source>
</evidence>
<protein>
    <submittedName>
        <fullName evidence="1">DUF2946 domain-containing protein</fullName>
    </submittedName>
</protein>
<accession>A0A4R0HZ01</accession>
<evidence type="ECO:0000313" key="2">
    <source>
        <dbReference type="Proteomes" id="UP000291793"/>
    </source>
</evidence>
<comment type="caution">
    <text evidence="1">The sequence shown here is derived from an EMBL/GenBank/DDBJ whole genome shotgun (WGS) entry which is preliminary data.</text>
</comment>
<sequence length="136" mass="15166">MHAGWLYRMRFIKRHLLVLLMAFGWLLIQSQVAIASHNCDLSVQGENVMVQHMDHRMAMSDSAPQIDIMKTPLCEKHCVPDLAQKDTEHPSLVALPVSLTLAVAEPVCASVAHDGWSLTPPAIGPPATIRFCRFRE</sequence>
<dbReference type="EMBL" id="SJOP01000001">
    <property type="protein sequence ID" value="TCC14902.1"/>
    <property type="molecule type" value="Genomic_DNA"/>
</dbReference>
<name>A0A4R0HZ01_9ENTR</name>
<dbReference type="AlphaFoldDB" id="A0A4R0HZ01"/>
<organism evidence="1 2">
    <name type="scientific">Kosakonia quasisacchari</name>
    <dbReference type="NCBI Taxonomy" id="2529380"/>
    <lineage>
        <taxon>Bacteria</taxon>
        <taxon>Pseudomonadati</taxon>
        <taxon>Pseudomonadota</taxon>
        <taxon>Gammaproteobacteria</taxon>
        <taxon>Enterobacterales</taxon>
        <taxon>Enterobacteriaceae</taxon>
        <taxon>Kosakonia</taxon>
    </lineage>
</organism>